<dbReference type="AlphaFoldDB" id="A0AAN8X7U5"/>
<dbReference type="Proteomes" id="UP001381693">
    <property type="component" value="Unassembled WGS sequence"/>
</dbReference>
<keyword evidence="3" id="KW-1185">Reference proteome</keyword>
<protein>
    <submittedName>
        <fullName evidence="2">Diacylglycerol O-acyltransferase 1</fullName>
    </submittedName>
</protein>
<name>A0AAN8X7U5_HALRR</name>
<evidence type="ECO:0000256" key="1">
    <source>
        <dbReference type="SAM" id="Phobius"/>
    </source>
</evidence>
<evidence type="ECO:0000313" key="2">
    <source>
        <dbReference type="EMBL" id="KAK7077831.1"/>
    </source>
</evidence>
<evidence type="ECO:0000313" key="3">
    <source>
        <dbReference type="Proteomes" id="UP001381693"/>
    </source>
</evidence>
<reference evidence="2 3" key="1">
    <citation type="submission" date="2023-11" db="EMBL/GenBank/DDBJ databases">
        <title>Halocaridina rubra genome assembly.</title>
        <authorList>
            <person name="Smith C."/>
        </authorList>
    </citation>
    <scope>NUCLEOTIDE SEQUENCE [LARGE SCALE GENOMIC DNA]</scope>
    <source>
        <strain evidence="2">EP-1</strain>
        <tissue evidence="2">Whole</tissue>
    </source>
</reference>
<proteinExistence type="predicted"/>
<keyword evidence="1" id="KW-1133">Transmembrane helix</keyword>
<keyword evidence="1" id="KW-0812">Transmembrane</keyword>
<comment type="caution">
    <text evidence="2">The sequence shown here is derived from an EMBL/GenBank/DDBJ whole genome shotgun (WGS) entry which is preliminary data.</text>
</comment>
<accession>A0AAN8X7U5</accession>
<feature type="transmembrane region" description="Helical" evidence="1">
    <location>
        <begin position="21"/>
        <end position="39"/>
    </location>
</feature>
<organism evidence="2 3">
    <name type="scientific">Halocaridina rubra</name>
    <name type="common">Hawaiian red shrimp</name>
    <dbReference type="NCBI Taxonomy" id="373956"/>
    <lineage>
        <taxon>Eukaryota</taxon>
        <taxon>Metazoa</taxon>
        <taxon>Ecdysozoa</taxon>
        <taxon>Arthropoda</taxon>
        <taxon>Crustacea</taxon>
        <taxon>Multicrustacea</taxon>
        <taxon>Malacostraca</taxon>
        <taxon>Eumalacostraca</taxon>
        <taxon>Eucarida</taxon>
        <taxon>Decapoda</taxon>
        <taxon>Pleocyemata</taxon>
        <taxon>Caridea</taxon>
        <taxon>Atyoidea</taxon>
        <taxon>Atyidae</taxon>
        <taxon>Halocaridina</taxon>
    </lineage>
</organism>
<sequence>VPLVYISTIVANRFGPRWGNMIVWASLVLGQPLGIMVYYHDYVVKTFDPNNL</sequence>
<gene>
    <name evidence="2" type="primary">DGAT1</name>
    <name evidence="2" type="ORF">SK128_016617</name>
</gene>
<dbReference type="EMBL" id="JAXCGZ010008216">
    <property type="protein sequence ID" value="KAK7077831.1"/>
    <property type="molecule type" value="Genomic_DNA"/>
</dbReference>
<feature type="non-terminal residue" evidence="2">
    <location>
        <position position="1"/>
    </location>
</feature>
<keyword evidence="1" id="KW-0472">Membrane</keyword>